<protein>
    <submittedName>
        <fullName evidence="1">Uncharacterized protein</fullName>
    </submittedName>
</protein>
<accession>D5H8E0</accession>
<dbReference type="Proteomes" id="UP000000933">
    <property type="component" value="Chromosome"/>
</dbReference>
<dbReference type="AlphaFoldDB" id="D5H8E0"/>
<dbReference type="EMBL" id="FP565814">
    <property type="protein sequence ID" value="CBH24295.1"/>
    <property type="molecule type" value="Genomic_DNA"/>
</dbReference>
<gene>
    <name evidence="1" type="ordered locus">SRM_01374</name>
</gene>
<evidence type="ECO:0000313" key="1">
    <source>
        <dbReference type="EMBL" id="CBH24295.1"/>
    </source>
</evidence>
<reference evidence="2" key="2">
    <citation type="submission" date="2010-04" db="EMBL/GenBank/DDBJ databases">
        <title>Genome sequence of Salinibacter ruber M8.</title>
        <authorList>
            <consortium name="Genoscope"/>
        </authorList>
    </citation>
    <scope>NUCLEOTIDE SEQUENCE [LARGE SCALE GENOMIC DNA]</scope>
    <source>
        <strain evidence="2">M8</strain>
    </source>
</reference>
<evidence type="ECO:0000313" key="2">
    <source>
        <dbReference type="Proteomes" id="UP000000933"/>
    </source>
</evidence>
<dbReference type="HOGENOM" id="CLU_1065140_0_0_10"/>
<proteinExistence type="predicted"/>
<organism evidence="1 2">
    <name type="scientific">Salinibacter ruber (strain M8)</name>
    <dbReference type="NCBI Taxonomy" id="761659"/>
    <lineage>
        <taxon>Bacteria</taxon>
        <taxon>Pseudomonadati</taxon>
        <taxon>Rhodothermota</taxon>
        <taxon>Rhodothermia</taxon>
        <taxon>Rhodothermales</taxon>
        <taxon>Salinibacteraceae</taxon>
        <taxon>Salinibacter</taxon>
    </lineage>
</organism>
<name>D5H8E0_SALRM</name>
<sequence length="261" mass="28957">MPGWDEETRSHRFHTPKRGMSFWTFPHAKMPIRFSHAAVLGVLILLLGGLGCAREESAQENDPEPAGESVSLVSDTLDNTSMRFSTASEYGAPAEYDSASLDSDGVSALAKFSRDIDSLVHAAPTWSEADQIIRSRLSESSSVPRPLREQQAAHAVLHNHFGALKNKAPSEKELDALGHYTTLLVDNRSPESWLIHPALDLLSGHWPDERMLAAIDTTLEASRRAYSVNPEGVERHIPDVHSEIRTANQKLIQLRNNLRQK</sequence>
<dbReference type="KEGG" id="srm:SRM_01374"/>
<reference evidence="1 2" key="1">
    <citation type="journal article" date="2010" name="ISME J.">
        <title>Fine-scale evolution: genomic, phenotypic and ecological differentiation in two coexisting Salinibacter ruber strains.</title>
        <authorList>
            <person name="Pena A."/>
            <person name="Teeling H."/>
            <person name="Huerta-Cepas J."/>
            <person name="Santos F."/>
            <person name="Yarza P."/>
            <person name="Brito-Echeverria J."/>
            <person name="Lucio M."/>
            <person name="Schmitt-Kopplin P."/>
            <person name="Meseguer I."/>
            <person name="Schenowitz C."/>
            <person name="Dossat C."/>
            <person name="Barbe V."/>
            <person name="Dopazo J."/>
            <person name="Rossello-Mora R."/>
            <person name="Schuler M."/>
            <person name="Glockner F.O."/>
            <person name="Amann R."/>
            <person name="Gabaldon T."/>
            <person name="Anton J."/>
        </authorList>
    </citation>
    <scope>NUCLEOTIDE SEQUENCE [LARGE SCALE GENOMIC DNA]</scope>
    <source>
        <strain evidence="1 2">M8</strain>
    </source>
</reference>